<dbReference type="AlphaFoldDB" id="A0A077Z1W1"/>
<proteinExistence type="predicted"/>
<feature type="compositionally biased region" description="Low complexity" evidence="1">
    <location>
        <begin position="255"/>
        <end position="264"/>
    </location>
</feature>
<reference evidence="2" key="1">
    <citation type="submission" date="2014-01" db="EMBL/GenBank/DDBJ databases">
        <authorList>
            <person name="Aslett M."/>
        </authorList>
    </citation>
    <scope>NUCLEOTIDE SEQUENCE</scope>
</reference>
<gene>
    <name evidence="2" type="ORF">TTRE_0000191301</name>
</gene>
<accession>A0A077Z1W1</accession>
<organism evidence="2 3">
    <name type="scientific">Trichuris trichiura</name>
    <name type="common">Whipworm</name>
    <name type="synonym">Trichocephalus trichiurus</name>
    <dbReference type="NCBI Taxonomy" id="36087"/>
    <lineage>
        <taxon>Eukaryota</taxon>
        <taxon>Metazoa</taxon>
        <taxon>Ecdysozoa</taxon>
        <taxon>Nematoda</taxon>
        <taxon>Enoplea</taxon>
        <taxon>Dorylaimia</taxon>
        <taxon>Trichinellida</taxon>
        <taxon>Trichuridae</taxon>
        <taxon>Trichuris</taxon>
    </lineage>
</organism>
<reference evidence="2" key="2">
    <citation type="submission" date="2014-03" db="EMBL/GenBank/DDBJ databases">
        <title>The whipworm genome and dual-species transcriptomics of an intimate host-pathogen interaction.</title>
        <authorList>
            <person name="Foth B.J."/>
            <person name="Tsai I.J."/>
            <person name="Reid A.J."/>
            <person name="Bancroft A.J."/>
            <person name="Nichol S."/>
            <person name="Tracey A."/>
            <person name="Holroyd N."/>
            <person name="Cotton J.A."/>
            <person name="Stanley E.J."/>
            <person name="Zarowiecki M."/>
            <person name="Liu J.Z."/>
            <person name="Huckvale T."/>
            <person name="Cooper P.J."/>
            <person name="Grencis R.K."/>
            <person name="Berriman M."/>
        </authorList>
    </citation>
    <scope>NUCLEOTIDE SEQUENCE [LARGE SCALE GENOMIC DNA]</scope>
</reference>
<feature type="region of interest" description="Disordered" evidence="1">
    <location>
        <begin position="249"/>
        <end position="304"/>
    </location>
</feature>
<evidence type="ECO:0000313" key="3">
    <source>
        <dbReference type="Proteomes" id="UP000030665"/>
    </source>
</evidence>
<feature type="compositionally biased region" description="Polar residues" evidence="1">
    <location>
        <begin position="290"/>
        <end position="299"/>
    </location>
</feature>
<keyword evidence="3" id="KW-1185">Reference proteome</keyword>
<protein>
    <submittedName>
        <fullName evidence="2">Histone deacetylase clr3</fullName>
    </submittedName>
</protein>
<evidence type="ECO:0000256" key="1">
    <source>
        <dbReference type="SAM" id="MobiDB-lite"/>
    </source>
</evidence>
<name>A0A077Z1W1_TRITR</name>
<dbReference type="Proteomes" id="UP000030665">
    <property type="component" value="Unassembled WGS sequence"/>
</dbReference>
<evidence type="ECO:0000313" key="2">
    <source>
        <dbReference type="EMBL" id="CDW53648.1"/>
    </source>
</evidence>
<dbReference type="EMBL" id="HG805862">
    <property type="protein sequence ID" value="CDW53648.1"/>
    <property type="molecule type" value="Genomic_DNA"/>
</dbReference>
<dbReference type="STRING" id="36087.A0A077Z1W1"/>
<sequence>MYTTGQIVFSMMQRQMLSGVIAGDLPYGYIMNTLKNLVSSTFGKHSVKRPLIVSSRGNEMFFKQTHSDGSTCLWLNTAFIPSHEVGKMILPSPSNEKKEPSDDNTFCVRVELPASRLSGVDRLFVFNQLLLPIAYAHCPDLIVMELDFHDSFYLGIQPSLYSFMVSNLMALASGRLLIIATAKDAACKVEEYLLSVLTPLAGSNGHVQDSVGNGSVSAECIWMTASAVCQLQHLYPFLKSIFLPSREDVNVENTPSSSKPSGKPAADHSSSSAPQVLSKRKSVLSKDKSPQITSSINDGDSNRVVDKTADHTNCFDLGLERLATNFGVERLIANLPLMRIPVVSF</sequence>